<protein>
    <submittedName>
        <fullName evidence="1">Uncharacterized protein</fullName>
    </submittedName>
</protein>
<dbReference type="EMBL" id="BART01019596">
    <property type="protein sequence ID" value="GAG93832.1"/>
    <property type="molecule type" value="Genomic_DNA"/>
</dbReference>
<accession>X1CLE4</accession>
<comment type="caution">
    <text evidence="1">The sequence shown here is derived from an EMBL/GenBank/DDBJ whole genome shotgun (WGS) entry which is preliminary data.</text>
</comment>
<evidence type="ECO:0000313" key="1">
    <source>
        <dbReference type="EMBL" id="GAG93832.1"/>
    </source>
</evidence>
<reference evidence="1" key="1">
    <citation type="journal article" date="2014" name="Front. Microbiol.">
        <title>High frequency of phylogenetically diverse reductive dehalogenase-homologous genes in deep subseafloor sedimentary metagenomes.</title>
        <authorList>
            <person name="Kawai M."/>
            <person name="Futagami T."/>
            <person name="Toyoda A."/>
            <person name="Takaki Y."/>
            <person name="Nishi S."/>
            <person name="Hori S."/>
            <person name="Arai W."/>
            <person name="Tsubouchi T."/>
            <person name="Morono Y."/>
            <person name="Uchiyama I."/>
            <person name="Ito T."/>
            <person name="Fujiyama A."/>
            <person name="Inagaki F."/>
            <person name="Takami H."/>
        </authorList>
    </citation>
    <scope>NUCLEOTIDE SEQUENCE</scope>
    <source>
        <strain evidence="1">Expedition CK06-06</strain>
    </source>
</reference>
<gene>
    <name evidence="1" type="ORF">S01H4_36623</name>
</gene>
<name>X1CLE4_9ZZZZ</name>
<organism evidence="1">
    <name type="scientific">marine sediment metagenome</name>
    <dbReference type="NCBI Taxonomy" id="412755"/>
    <lineage>
        <taxon>unclassified sequences</taxon>
        <taxon>metagenomes</taxon>
        <taxon>ecological metagenomes</taxon>
    </lineage>
</organism>
<dbReference type="AlphaFoldDB" id="X1CLE4"/>
<proteinExistence type="predicted"/>
<sequence length="44" mass="4414">MALGTTAIALSQDADPRIQEAQVRATSQAIGGTGQPGLGGFPLF</sequence>